<dbReference type="Gene3D" id="3.40.50.410">
    <property type="entry name" value="von Willebrand factor, type A domain"/>
    <property type="match status" value="3"/>
</dbReference>
<dbReference type="CDD" id="cd01450">
    <property type="entry name" value="vWFA_subfamily_ECM"/>
    <property type="match status" value="1"/>
</dbReference>
<dbReference type="GO" id="GO:0005509">
    <property type="term" value="F:calcium ion binding"/>
    <property type="evidence" value="ECO:0007669"/>
    <property type="project" value="InterPro"/>
</dbReference>
<evidence type="ECO:0000256" key="3">
    <source>
        <dbReference type="ARBA" id="ARBA00022737"/>
    </source>
</evidence>
<protein>
    <submittedName>
        <fullName evidence="9">Uncharacterized protein</fullName>
    </submittedName>
</protein>
<comment type="caution">
    <text evidence="9">The sequence shown here is derived from an EMBL/GenBank/DDBJ whole genome shotgun (WGS) entry which is preliminary data.</text>
</comment>
<dbReference type="PROSITE" id="PS01187">
    <property type="entry name" value="EGF_CA"/>
    <property type="match status" value="1"/>
</dbReference>
<dbReference type="InterPro" id="IPR018097">
    <property type="entry name" value="EGF_Ca-bd_CS"/>
</dbReference>
<dbReference type="SMART" id="SM00179">
    <property type="entry name" value="EGF_CA"/>
    <property type="match status" value="1"/>
</dbReference>
<dbReference type="InterPro" id="IPR000152">
    <property type="entry name" value="EGF-type_Asp/Asn_hydroxyl_site"/>
</dbReference>
<dbReference type="Pfam" id="PF00092">
    <property type="entry name" value="VWA"/>
    <property type="match status" value="3"/>
</dbReference>
<feature type="domain" description="VWFA" evidence="8">
    <location>
        <begin position="105"/>
        <end position="245"/>
    </location>
</feature>
<organism evidence="9 10">
    <name type="scientific">Paralvinella palmiformis</name>
    <dbReference type="NCBI Taxonomy" id="53620"/>
    <lineage>
        <taxon>Eukaryota</taxon>
        <taxon>Metazoa</taxon>
        <taxon>Spiralia</taxon>
        <taxon>Lophotrochozoa</taxon>
        <taxon>Annelida</taxon>
        <taxon>Polychaeta</taxon>
        <taxon>Sedentaria</taxon>
        <taxon>Canalipalpata</taxon>
        <taxon>Terebellida</taxon>
        <taxon>Terebelliformia</taxon>
        <taxon>Alvinellidae</taxon>
        <taxon>Paralvinella</taxon>
    </lineage>
</organism>
<dbReference type="Pfam" id="PF00008">
    <property type="entry name" value="EGF"/>
    <property type="match status" value="1"/>
</dbReference>
<evidence type="ECO:0000313" key="9">
    <source>
        <dbReference type="EMBL" id="KAK2159924.1"/>
    </source>
</evidence>
<keyword evidence="3" id="KW-0677">Repeat</keyword>
<dbReference type="PROSITE" id="PS00022">
    <property type="entry name" value="EGF_1"/>
    <property type="match status" value="1"/>
</dbReference>
<evidence type="ECO:0000259" key="7">
    <source>
        <dbReference type="PROSITE" id="PS50026"/>
    </source>
</evidence>
<dbReference type="CDD" id="cd00198">
    <property type="entry name" value="vWFA"/>
    <property type="match status" value="1"/>
</dbReference>
<feature type="domain" description="VWFA" evidence="8">
    <location>
        <begin position="298"/>
        <end position="477"/>
    </location>
</feature>
<dbReference type="PANTHER" id="PTHR24020">
    <property type="entry name" value="COLLAGEN ALPHA"/>
    <property type="match status" value="1"/>
</dbReference>
<dbReference type="EMBL" id="JAODUP010000143">
    <property type="protein sequence ID" value="KAK2159924.1"/>
    <property type="molecule type" value="Genomic_DNA"/>
</dbReference>
<dbReference type="SMART" id="SM00327">
    <property type="entry name" value="VWA"/>
    <property type="match status" value="2"/>
</dbReference>
<accession>A0AAD9NAC8</accession>
<dbReference type="InterPro" id="IPR036465">
    <property type="entry name" value="vWFA_dom_sf"/>
</dbReference>
<keyword evidence="5" id="KW-0325">Glycoprotein</keyword>
<dbReference type="InterPro" id="IPR001881">
    <property type="entry name" value="EGF-like_Ca-bd_dom"/>
</dbReference>
<dbReference type="Gene3D" id="2.10.25.10">
    <property type="entry name" value="Laminin"/>
    <property type="match status" value="1"/>
</dbReference>
<dbReference type="CDD" id="cd00054">
    <property type="entry name" value="EGF_CA"/>
    <property type="match status" value="1"/>
</dbReference>
<reference evidence="9" key="1">
    <citation type="journal article" date="2023" name="Mol. Biol. Evol.">
        <title>Third-Generation Sequencing Reveals the Adaptive Role of the Epigenome in Three Deep-Sea Polychaetes.</title>
        <authorList>
            <person name="Perez M."/>
            <person name="Aroh O."/>
            <person name="Sun Y."/>
            <person name="Lan Y."/>
            <person name="Juniper S.K."/>
            <person name="Young C.R."/>
            <person name="Angers B."/>
            <person name="Qian P.Y."/>
        </authorList>
    </citation>
    <scope>NUCLEOTIDE SEQUENCE</scope>
    <source>
        <strain evidence="9">P08H-3</strain>
    </source>
</reference>
<dbReference type="InterPro" id="IPR050525">
    <property type="entry name" value="ECM_Assembly_Org"/>
</dbReference>
<evidence type="ECO:0000256" key="5">
    <source>
        <dbReference type="ARBA" id="ARBA00023180"/>
    </source>
</evidence>
<evidence type="ECO:0000259" key="8">
    <source>
        <dbReference type="PROSITE" id="PS50234"/>
    </source>
</evidence>
<proteinExistence type="predicted"/>
<keyword evidence="4 6" id="KW-1015">Disulfide bond</keyword>
<evidence type="ECO:0000256" key="2">
    <source>
        <dbReference type="ARBA" id="ARBA00022729"/>
    </source>
</evidence>
<feature type="domain" description="VWFA" evidence="8">
    <location>
        <begin position="1"/>
        <end position="96"/>
    </location>
</feature>
<evidence type="ECO:0000256" key="1">
    <source>
        <dbReference type="ARBA" id="ARBA00022536"/>
    </source>
</evidence>
<dbReference type="PROSITE" id="PS00010">
    <property type="entry name" value="ASX_HYDROXYL"/>
    <property type="match status" value="1"/>
</dbReference>
<dbReference type="InterPro" id="IPR000742">
    <property type="entry name" value="EGF"/>
</dbReference>
<dbReference type="InterPro" id="IPR002035">
    <property type="entry name" value="VWF_A"/>
</dbReference>
<name>A0AAD9NAC8_9ANNE</name>
<dbReference type="PROSITE" id="PS50026">
    <property type="entry name" value="EGF_3"/>
    <property type="match status" value="1"/>
</dbReference>
<dbReference type="SUPFAM" id="SSF53300">
    <property type="entry name" value="vWA-like"/>
    <property type="match status" value="3"/>
</dbReference>
<evidence type="ECO:0000256" key="6">
    <source>
        <dbReference type="PROSITE-ProRule" id="PRU00076"/>
    </source>
</evidence>
<gene>
    <name evidence="9" type="ORF">LSH36_143g02068</name>
</gene>
<sequence length="479" mass="53234">MLVDQGFQYGRPDARKVAVIVTDGQSGDRFESFQQAARAHSAKISILGIGINVKSNYGRQQLNSFVSDPDELNYMEVDSSAPEQLYVLAENITRTICNECDGRLDVAFLVDSSGSIRESRYRIMLEFISNITRLLEVRPGRTQVGVAIFSDSAVVRFPLGRYREKEDVLYGLSTLPYMRGRTNTADGLRMLHDRMFKASNGDRDDVPNVAFVITDGLSNVNKEETIPEAIASKLAEKFDQMYTMAETLSMALCDNVNECTSNPCVTGTCVDGLHTYRCLCPSERTGKNCERSCTRMLDVVLVLDSSGSLRQFDLSQELARHIAMGLNFNAGRVRLAAITYQAEERVHFDLNTYTTEMEVGDAIAFSRDVSIRGTNTARAVRRMRNDVFAINAGDRAGVDNVAIVFTDGQSNMERENLAAELQAARQEGIRLMAAGIGNEVDRSELDMIGNVPMPNNVFYLRHIDDLQLVGNQILDELCS</sequence>
<dbReference type="AlphaFoldDB" id="A0AAD9NAC8"/>
<feature type="domain" description="EGF-like" evidence="7">
    <location>
        <begin position="255"/>
        <end position="290"/>
    </location>
</feature>
<evidence type="ECO:0000256" key="4">
    <source>
        <dbReference type="ARBA" id="ARBA00023157"/>
    </source>
</evidence>
<dbReference type="Proteomes" id="UP001208570">
    <property type="component" value="Unassembled WGS sequence"/>
</dbReference>
<keyword evidence="1 6" id="KW-0245">EGF-like domain</keyword>
<evidence type="ECO:0000313" key="10">
    <source>
        <dbReference type="Proteomes" id="UP001208570"/>
    </source>
</evidence>
<dbReference type="FunFam" id="2.10.25.10:FF:000122">
    <property type="entry name" value="Protein crumbs homolog 2"/>
    <property type="match status" value="1"/>
</dbReference>
<feature type="disulfide bond" evidence="6">
    <location>
        <begin position="280"/>
        <end position="289"/>
    </location>
</feature>
<keyword evidence="2" id="KW-0732">Signal</keyword>
<dbReference type="PRINTS" id="PR00453">
    <property type="entry name" value="VWFADOMAIN"/>
</dbReference>
<dbReference type="PROSITE" id="PS50234">
    <property type="entry name" value="VWFA"/>
    <property type="match status" value="3"/>
</dbReference>
<dbReference type="SMART" id="SM00181">
    <property type="entry name" value="EGF"/>
    <property type="match status" value="1"/>
</dbReference>
<dbReference type="PANTHER" id="PTHR24020:SF84">
    <property type="entry name" value="VWFA DOMAIN-CONTAINING PROTEIN"/>
    <property type="match status" value="1"/>
</dbReference>
<feature type="disulfide bond" evidence="6">
    <location>
        <begin position="259"/>
        <end position="269"/>
    </location>
</feature>
<comment type="caution">
    <text evidence="6">Lacks conserved residue(s) required for the propagation of feature annotation.</text>
</comment>
<keyword evidence="10" id="KW-1185">Reference proteome</keyword>